<dbReference type="Proteomes" id="UP001251528">
    <property type="component" value="Unassembled WGS sequence"/>
</dbReference>
<comment type="subcellular location">
    <subcellularLocation>
        <location evidence="2 8">Nucleus</location>
    </subcellularLocation>
</comment>
<evidence type="ECO:0000256" key="5">
    <source>
        <dbReference type="ARBA" id="ARBA00022801"/>
    </source>
</evidence>
<dbReference type="GO" id="GO:0006370">
    <property type="term" value="P:7-methylguanosine mRNA capping"/>
    <property type="evidence" value="ECO:0007669"/>
    <property type="project" value="UniProtKB-UniRule"/>
</dbReference>
<feature type="compositionally biased region" description="Basic and acidic residues" evidence="9">
    <location>
        <begin position="465"/>
        <end position="481"/>
    </location>
</feature>
<dbReference type="GO" id="GO:0004651">
    <property type="term" value="F:polynucleotide 5'-phosphatase activity"/>
    <property type="evidence" value="ECO:0007669"/>
    <property type="project" value="UniProtKB-UniRule"/>
</dbReference>
<dbReference type="InterPro" id="IPR033469">
    <property type="entry name" value="CYTH-like_dom_sf"/>
</dbReference>
<dbReference type="AlphaFoldDB" id="A0AAJ0CU86"/>
<evidence type="ECO:0000256" key="1">
    <source>
        <dbReference type="ARBA" id="ARBA00001946"/>
    </source>
</evidence>
<feature type="compositionally biased region" description="Low complexity" evidence="9">
    <location>
        <begin position="206"/>
        <end position="224"/>
    </location>
</feature>
<reference evidence="11" key="1">
    <citation type="submission" date="2023-06" db="EMBL/GenBank/DDBJ databases">
        <title>Conoideocrella luteorostrata (Hypocreales: Clavicipitaceae), a potential biocontrol fungus for elongate hemlock scale in United States Christmas tree production areas.</title>
        <authorList>
            <person name="Barrett H."/>
            <person name="Lovett B."/>
            <person name="Macias A.M."/>
            <person name="Stajich J.E."/>
            <person name="Kasson M.T."/>
        </authorList>
    </citation>
    <scope>NUCLEOTIDE SEQUENCE</scope>
    <source>
        <strain evidence="11">ARSEF 14590</strain>
    </source>
</reference>
<evidence type="ECO:0000256" key="4">
    <source>
        <dbReference type="ARBA" id="ARBA00022664"/>
    </source>
</evidence>
<dbReference type="GO" id="GO:0140818">
    <property type="term" value="F:mRNA 5'-triphosphate monophosphatase activity"/>
    <property type="evidence" value="ECO:0007669"/>
    <property type="project" value="UniProtKB-EC"/>
</dbReference>
<gene>
    <name evidence="11" type="primary">CET1</name>
    <name evidence="11" type="ORF">QQS21_002888</name>
</gene>
<dbReference type="InterPro" id="IPR040343">
    <property type="entry name" value="Cet1/Ctl1"/>
</dbReference>
<comment type="cofactor">
    <cofactor evidence="1 8">
        <name>Mg(2+)</name>
        <dbReference type="ChEBI" id="CHEBI:18420"/>
    </cofactor>
</comment>
<dbReference type="Gene3D" id="3.20.100.10">
    <property type="entry name" value="mRNA triphosphatase Cet1-like"/>
    <property type="match status" value="1"/>
</dbReference>
<organism evidence="11 12">
    <name type="scientific">Conoideocrella luteorostrata</name>
    <dbReference type="NCBI Taxonomy" id="1105319"/>
    <lineage>
        <taxon>Eukaryota</taxon>
        <taxon>Fungi</taxon>
        <taxon>Dikarya</taxon>
        <taxon>Ascomycota</taxon>
        <taxon>Pezizomycotina</taxon>
        <taxon>Sordariomycetes</taxon>
        <taxon>Hypocreomycetidae</taxon>
        <taxon>Hypocreales</taxon>
        <taxon>Clavicipitaceae</taxon>
        <taxon>Conoideocrella</taxon>
    </lineage>
</organism>
<evidence type="ECO:0000256" key="8">
    <source>
        <dbReference type="RuleBase" id="RU367053"/>
    </source>
</evidence>
<feature type="compositionally biased region" description="Polar residues" evidence="9">
    <location>
        <begin position="180"/>
        <end position="205"/>
    </location>
</feature>
<dbReference type="GO" id="GO:0031533">
    <property type="term" value="C:mRNA capping enzyme complex"/>
    <property type="evidence" value="ECO:0007669"/>
    <property type="project" value="UniProtKB-UniRule"/>
</dbReference>
<keyword evidence="8" id="KW-0506">mRNA capping</keyword>
<evidence type="ECO:0000256" key="3">
    <source>
        <dbReference type="ARBA" id="ARBA00006345"/>
    </source>
</evidence>
<dbReference type="EMBL" id="JASWJB010000036">
    <property type="protein sequence ID" value="KAK2608542.1"/>
    <property type="molecule type" value="Genomic_DNA"/>
</dbReference>
<comment type="subunit">
    <text evidence="8">Heterodimer. The mRNA-capping enzyme is composed of two separate chains alpha and beta, respectively a mRNA guanylyltransferase and an mRNA 5'-triphosphate monophosphatase.</text>
</comment>
<keyword evidence="4 8" id="KW-0507">mRNA processing</keyword>
<evidence type="ECO:0000256" key="7">
    <source>
        <dbReference type="ARBA" id="ARBA00047740"/>
    </source>
</evidence>
<accession>A0AAJ0CU86</accession>
<comment type="catalytic activity">
    <reaction evidence="7">
        <text>a 5'-end triphospho-ribonucleoside in mRNA + H2O = a 5'-end diphospho-ribonucleoside in mRNA + phosphate + H(+)</text>
        <dbReference type="Rhea" id="RHEA:67004"/>
        <dbReference type="Rhea" id="RHEA-COMP:17164"/>
        <dbReference type="Rhea" id="RHEA-COMP:17165"/>
        <dbReference type="ChEBI" id="CHEBI:15377"/>
        <dbReference type="ChEBI" id="CHEBI:15378"/>
        <dbReference type="ChEBI" id="CHEBI:43474"/>
        <dbReference type="ChEBI" id="CHEBI:167616"/>
        <dbReference type="ChEBI" id="CHEBI:167618"/>
        <dbReference type="EC" id="3.6.1.74"/>
    </reaction>
    <physiologicalReaction direction="left-to-right" evidence="7">
        <dbReference type="Rhea" id="RHEA:67005"/>
    </physiologicalReaction>
</comment>
<evidence type="ECO:0000256" key="9">
    <source>
        <dbReference type="SAM" id="MobiDB-lite"/>
    </source>
</evidence>
<comment type="caution">
    <text evidence="11">The sequence shown here is derived from an EMBL/GenBank/DDBJ whole genome shotgun (WGS) entry which is preliminary data.</text>
</comment>
<comment type="similarity">
    <text evidence="3 8">Belongs to the fungal TPase family.</text>
</comment>
<sequence length="747" mass="82366">MDLRSVLNTSDNGDRGPPKAPPTPQQQHQTRPSQSPAQYGYHEYGQPPPHPSPGKPVGQDYPLHVQQQPTTAYPPSPYQNSGPQYAARPSQPHHPHHAGSIHDARSPGGMPAPAQSPYRPMPTQSNAPVGSSGYPFPSTHGSQETASPSQRHHYPPGHYAQQHQGQEPYPHREAVHSSGVYLQQHQVPQTPPISTVTGPSQQYIHQRSQSAQSTPTPTSAHSQQHFGQSHTRGSPVQATRSSVEHRHPSQPPTPLGPPQLTGSRPQPGPPTNFAQPPSPYQHRMASIGNGQQPQSPASVNAPLRRISGPGHQESPAADSHRRSKSFHSREHSLSVSPRTRVASIASISDRILASPVDNEKKSISATQNLTADADHAATPAKRKLDDRNLSPKELEHRETRPPPGELNGGYSGTAELVSSPSVPKRKHRRRSQPPIWAQSAATLGDKMPLSANFVLQKRAHSHLNGKRDSGSKGDRQSRHASPEAARMSMSTASKSAPPTAEPGPQDILGPWEATITGVKPSEEMSKTVADFIFIHVVNNPDIKEIMSRGIQFEIEAKLGTLIDKDTNYRVDRLLDTECILHDNGRVAFKSSMTEAHHKAFNDFLNHVVIQTDPRAPNRRVQVHYKHRKEIDRYFELTPELQNRLPGCVRSRLGSRARNVKARVTYDQKTGEVLNKIVKARVADIDIHMPANPMDCRLSINLEMNWDGPSQELEQLGPIQNDKSSDRQKDRLSYTQGHYQIDLTQALE</sequence>
<protein>
    <recommendedName>
        <fullName evidence="8">mRNA-capping enzyme subunit beta</fullName>
        <ecNumber evidence="8">3.6.1.74</ecNumber>
    </recommendedName>
    <alternativeName>
        <fullName evidence="8">mRNA 5'-phosphatase</fullName>
    </alternativeName>
    <alternativeName>
        <fullName evidence="8">mRNA 5'-triphosphate monophosphatase</fullName>
    </alternativeName>
</protein>
<keyword evidence="6 8" id="KW-0539">Nucleus</keyword>
<feature type="compositionally biased region" description="Polar residues" evidence="9">
    <location>
        <begin position="225"/>
        <end position="241"/>
    </location>
</feature>
<dbReference type="InterPro" id="IPR004206">
    <property type="entry name" value="mRNA_triPase_Cet1"/>
</dbReference>
<feature type="compositionally biased region" description="Basic and acidic residues" evidence="9">
    <location>
        <begin position="382"/>
        <end position="400"/>
    </location>
</feature>
<feature type="region of interest" description="Disordered" evidence="9">
    <location>
        <begin position="1"/>
        <end position="443"/>
    </location>
</feature>
<dbReference type="PANTHER" id="PTHR28118:SF1">
    <property type="entry name" value="POLYNUCLEOTIDE 5'-TRIPHOSPHATASE CTL1-RELATED"/>
    <property type="match status" value="1"/>
</dbReference>
<dbReference type="Pfam" id="PF02940">
    <property type="entry name" value="mRNA_triPase"/>
    <property type="match status" value="1"/>
</dbReference>
<evidence type="ECO:0000256" key="2">
    <source>
        <dbReference type="ARBA" id="ARBA00004123"/>
    </source>
</evidence>
<feature type="region of interest" description="Disordered" evidence="9">
    <location>
        <begin position="459"/>
        <end position="511"/>
    </location>
</feature>
<feature type="compositionally biased region" description="Low complexity" evidence="9">
    <location>
        <begin position="25"/>
        <end position="36"/>
    </location>
</feature>
<feature type="region of interest" description="Disordered" evidence="9">
    <location>
        <begin position="710"/>
        <end position="731"/>
    </location>
</feature>
<name>A0AAJ0CU86_9HYPO</name>
<keyword evidence="12" id="KW-1185">Reference proteome</keyword>
<feature type="compositionally biased region" description="Polar residues" evidence="9">
    <location>
        <begin position="288"/>
        <end position="298"/>
    </location>
</feature>
<evidence type="ECO:0000313" key="11">
    <source>
        <dbReference type="EMBL" id="KAK2608542.1"/>
    </source>
</evidence>
<feature type="compositionally biased region" description="Basic and acidic residues" evidence="9">
    <location>
        <begin position="722"/>
        <end position="731"/>
    </location>
</feature>
<feature type="compositionally biased region" description="Polar residues" evidence="9">
    <location>
        <begin position="1"/>
        <end position="11"/>
    </location>
</feature>
<proteinExistence type="inferred from homology"/>
<evidence type="ECO:0000256" key="6">
    <source>
        <dbReference type="ARBA" id="ARBA00023242"/>
    </source>
</evidence>
<comment type="function">
    <text evidence="8">First step of mRNA capping. Converts the 5'-triphosphate end of a nascent mRNA chain into a diphosphate end.</text>
</comment>
<dbReference type="InterPro" id="IPR037009">
    <property type="entry name" value="mRNA_triPase_Cet1_sf"/>
</dbReference>
<dbReference type="PANTHER" id="PTHR28118">
    <property type="entry name" value="POLYNUCLEOTIDE 5'-TRIPHOSPHATASE-RELATED"/>
    <property type="match status" value="1"/>
</dbReference>
<keyword evidence="5 8" id="KW-0378">Hydrolase</keyword>
<feature type="domain" description="mRNA triphosphatase Cet1-like" evidence="10">
    <location>
        <begin position="522"/>
        <end position="745"/>
    </location>
</feature>
<dbReference type="SUPFAM" id="SSF55154">
    <property type="entry name" value="CYTH-like phosphatases"/>
    <property type="match status" value="1"/>
</dbReference>
<evidence type="ECO:0000259" key="10">
    <source>
        <dbReference type="Pfam" id="PF02940"/>
    </source>
</evidence>
<dbReference type="EC" id="3.6.1.74" evidence="8"/>
<dbReference type="CDD" id="cd07470">
    <property type="entry name" value="CYTH-like_mRNA_RTPase"/>
    <property type="match status" value="1"/>
</dbReference>
<feature type="compositionally biased region" description="Polar residues" evidence="9">
    <location>
        <begin position="139"/>
        <end position="149"/>
    </location>
</feature>
<evidence type="ECO:0000313" key="12">
    <source>
        <dbReference type="Proteomes" id="UP001251528"/>
    </source>
</evidence>